<dbReference type="InterPro" id="IPR045187">
    <property type="entry name" value="CcO_II"/>
</dbReference>
<evidence type="ECO:0000256" key="2">
    <source>
        <dbReference type="ARBA" id="ARBA00007866"/>
    </source>
</evidence>
<dbReference type="GO" id="GO:0004129">
    <property type="term" value="F:cytochrome-c oxidase activity"/>
    <property type="evidence" value="ECO:0007669"/>
    <property type="project" value="UniProtKB-EC"/>
</dbReference>
<dbReference type="Pfam" id="PF00116">
    <property type="entry name" value="COX2"/>
    <property type="match status" value="1"/>
</dbReference>
<evidence type="ECO:0000313" key="24">
    <source>
        <dbReference type="Proteomes" id="UP000319976"/>
    </source>
</evidence>
<comment type="function">
    <text evidence="14 17">Subunits I and II form the functional core of the enzyme complex. Electrons originating in cytochrome c are transferred via heme a and Cu(A) to the binuclear center formed by heme a3 and Cu(B).</text>
</comment>
<dbReference type="GO" id="GO:0042773">
    <property type="term" value="P:ATP synthesis coupled electron transport"/>
    <property type="evidence" value="ECO:0007669"/>
    <property type="project" value="TreeGrafter"/>
</dbReference>
<evidence type="ECO:0000256" key="18">
    <source>
        <dbReference type="SAM" id="MobiDB-lite"/>
    </source>
</evidence>
<gene>
    <name evidence="23" type="primary">ctaC_1</name>
    <name evidence="23" type="ORF">V22_20800</name>
</gene>
<dbReference type="GO" id="GO:0005886">
    <property type="term" value="C:plasma membrane"/>
    <property type="evidence" value="ECO:0007669"/>
    <property type="project" value="UniProtKB-SubCell"/>
</dbReference>
<comment type="similarity">
    <text evidence="2 16">Belongs to the cytochrome c oxidase subunit 2 family.</text>
</comment>
<dbReference type="OrthoDB" id="9773456at2"/>
<keyword evidence="8" id="KW-1278">Translocase</keyword>
<dbReference type="NCBIfam" id="TIGR02866">
    <property type="entry name" value="CoxB"/>
    <property type="match status" value="1"/>
</dbReference>
<evidence type="ECO:0000256" key="12">
    <source>
        <dbReference type="ARBA" id="ARBA00023008"/>
    </source>
</evidence>
<evidence type="ECO:0000259" key="20">
    <source>
        <dbReference type="PROSITE" id="PS50857"/>
    </source>
</evidence>
<dbReference type="Gene3D" id="1.10.287.90">
    <property type="match status" value="1"/>
</dbReference>
<dbReference type="InterPro" id="IPR036257">
    <property type="entry name" value="Cyt_c_oxidase_su2_TM_sf"/>
</dbReference>
<dbReference type="AlphaFoldDB" id="A0A517T8Z1"/>
<evidence type="ECO:0000256" key="3">
    <source>
        <dbReference type="ARBA" id="ARBA00022448"/>
    </source>
</evidence>
<evidence type="ECO:0000256" key="9">
    <source>
        <dbReference type="ARBA" id="ARBA00022982"/>
    </source>
</evidence>
<dbReference type="EC" id="7.1.1.9" evidence="17"/>
<evidence type="ECO:0000256" key="5">
    <source>
        <dbReference type="ARBA" id="ARBA00022660"/>
    </source>
</evidence>
<dbReference type="InterPro" id="IPR036909">
    <property type="entry name" value="Cyt_c-like_dom_sf"/>
</dbReference>
<dbReference type="InterPro" id="IPR008972">
    <property type="entry name" value="Cupredoxin"/>
</dbReference>
<reference evidence="23 24" key="1">
    <citation type="submission" date="2019-02" db="EMBL/GenBank/DDBJ databases">
        <title>Deep-cultivation of Planctomycetes and their phenomic and genomic characterization uncovers novel biology.</title>
        <authorList>
            <person name="Wiegand S."/>
            <person name="Jogler M."/>
            <person name="Boedeker C."/>
            <person name="Pinto D."/>
            <person name="Vollmers J."/>
            <person name="Rivas-Marin E."/>
            <person name="Kohn T."/>
            <person name="Peeters S.H."/>
            <person name="Heuer A."/>
            <person name="Rast P."/>
            <person name="Oberbeckmann S."/>
            <person name="Bunk B."/>
            <person name="Jeske O."/>
            <person name="Meyerdierks A."/>
            <person name="Storesund J.E."/>
            <person name="Kallscheuer N."/>
            <person name="Luecker S."/>
            <person name="Lage O.M."/>
            <person name="Pohl T."/>
            <person name="Merkel B.J."/>
            <person name="Hornburger P."/>
            <person name="Mueller R.-W."/>
            <person name="Bruemmer F."/>
            <person name="Labrenz M."/>
            <person name="Spormann A.M."/>
            <person name="Op den Camp H."/>
            <person name="Overmann J."/>
            <person name="Amann R."/>
            <person name="Jetten M.S.M."/>
            <person name="Mascher T."/>
            <person name="Medema M.H."/>
            <person name="Devos D.P."/>
            <person name="Kaster A.-K."/>
            <person name="Ovreas L."/>
            <person name="Rohde M."/>
            <person name="Galperin M.Y."/>
            <person name="Jogler C."/>
        </authorList>
    </citation>
    <scope>NUCLEOTIDE SEQUENCE [LARGE SCALE GENOMIC DNA]</scope>
    <source>
        <strain evidence="23 24">V22</strain>
    </source>
</reference>
<dbReference type="InterPro" id="IPR014222">
    <property type="entry name" value="Cyt_c_oxidase_su2"/>
</dbReference>
<dbReference type="GO" id="GO:0005507">
    <property type="term" value="F:copper ion binding"/>
    <property type="evidence" value="ECO:0007669"/>
    <property type="project" value="InterPro"/>
</dbReference>
<dbReference type="Gene3D" id="2.60.40.420">
    <property type="entry name" value="Cupredoxins - blue copper proteins"/>
    <property type="match status" value="1"/>
</dbReference>
<keyword evidence="9 16" id="KW-0249">Electron transport</keyword>
<dbReference type="KEGG" id="chya:V22_20800"/>
<feature type="transmembrane region" description="Helical" evidence="19">
    <location>
        <begin position="77"/>
        <end position="100"/>
    </location>
</feature>
<dbReference type="SUPFAM" id="SSF46626">
    <property type="entry name" value="Cytochrome c"/>
    <property type="match status" value="1"/>
</dbReference>
<dbReference type="SUPFAM" id="SSF49503">
    <property type="entry name" value="Cupredoxins"/>
    <property type="match status" value="1"/>
</dbReference>
<evidence type="ECO:0000256" key="19">
    <source>
        <dbReference type="SAM" id="Phobius"/>
    </source>
</evidence>
<comment type="catalytic activity">
    <reaction evidence="17">
        <text>4 Fe(II)-[cytochrome c] + O2 + 8 H(+)(in) = 4 Fe(III)-[cytochrome c] + 2 H2O + 4 H(+)(out)</text>
        <dbReference type="Rhea" id="RHEA:11436"/>
        <dbReference type="Rhea" id="RHEA-COMP:10350"/>
        <dbReference type="Rhea" id="RHEA-COMP:14399"/>
        <dbReference type="ChEBI" id="CHEBI:15377"/>
        <dbReference type="ChEBI" id="CHEBI:15378"/>
        <dbReference type="ChEBI" id="CHEBI:15379"/>
        <dbReference type="ChEBI" id="CHEBI:29033"/>
        <dbReference type="ChEBI" id="CHEBI:29034"/>
        <dbReference type="EC" id="7.1.1.9"/>
    </reaction>
</comment>
<evidence type="ECO:0000256" key="13">
    <source>
        <dbReference type="ARBA" id="ARBA00023136"/>
    </source>
</evidence>
<keyword evidence="11 15" id="KW-0408">Iron</keyword>
<dbReference type="PROSITE" id="PS51007">
    <property type="entry name" value="CYTC"/>
    <property type="match status" value="1"/>
</dbReference>
<evidence type="ECO:0000256" key="14">
    <source>
        <dbReference type="ARBA" id="ARBA00024688"/>
    </source>
</evidence>
<keyword evidence="3 16" id="KW-0813">Transport</keyword>
<evidence type="ECO:0000259" key="22">
    <source>
        <dbReference type="PROSITE" id="PS51007"/>
    </source>
</evidence>
<name>A0A517T8Z1_9PLAN</name>
<feature type="transmembrane region" description="Helical" evidence="19">
    <location>
        <begin position="36"/>
        <end position="56"/>
    </location>
</feature>
<evidence type="ECO:0000256" key="11">
    <source>
        <dbReference type="ARBA" id="ARBA00023004"/>
    </source>
</evidence>
<dbReference type="InterPro" id="IPR009056">
    <property type="entry name" value="Cyt_c-like_dom"/>
</dbReference>
<evidence type="ECO:0000313" key="23">
    <source>
        <dbReference type="EMBL" id="QDT64837.1"/>
    </source>
</evidence>
<dbReference type="InterPro" id="IPR011759">
    <property type="entry name" value="Cyt_c_oxidase_su2_TM_dom"/>
</dbReference>
<evidence type="ECO:0000259" key="21">
    <source>
        <dbReference type="PROSITE" id="PS50999"/>
    </source>
</evidence>
<feature type="domain" description="Cytochrome oxidase subunit II transmembrane region profile" evidence="21">
    <location>
        <begin position="2"/>
        <end position="106"/>
    </location>
</feature>
<dbReference type="CDD" id="cd13915">
    <property type="entry name" value="CuRO_HCO_II_like_2"/>
    <property type="match status" value="1"/>
</dbReference>
<dbReference type="PROSITE" id="PS00078">
    <property type="entry name" value="COX2"/>
    <property type="match status" value="1"/>
</dbReference>
<sequence length="396" mass="44443">MHFAMSSLLLGDSGGFWFPRAGSTTAFHVDSLFNLIYWICVVFFVLIIVPMIYFMVKYRRQPGVEPQDSPHHNNALEITWSVIPSILIVVIFAKGFIGFLDMRTPPENTYDITVIAKKWNWAFMYPNGVVSPDLHVPADVPVKLLMQSDDVIHSFFVPVFRAKQDIVPGRISTAWFQATLPEGSESESYNLFCAEYCGQKHSDMIAKAVVHTEPCFEKWLQAEYEKKLNMPPVQLGELLYQERGCSGCHSLDGSKKIGPSFNQTYGNMHKFSNAPESKADEDYIRESIRNPMAKIREGYNGVMPVYSDSQLGSIELNGLILFIKSLNPEFAAEVAKENISPSEKKKQEAGESAEDAPTEEESGELSLDERYPLCGDDTISAELEDESETDSSSQTN</sequence>
<dbReference type="GO" id="GO:0020037">
    <property type="term" value="F:heme binding"/>
    <property type="evidence" value="ECO:0007669"/>
    <property type="project" value="InterPro"/>
</dbReference>
<keyword evidence="10 19" id="KW-1133">Transmembrane helix</keyword>
<evidence type="ECO:0000256" key="6">
    <source>
        <dbReference type="ARBA" id="ARBA00022692"/>
    </source>
</evidence>
<evidence type="ECO:0000256" key="15">
    <source>
        <dbReference type="PROSITE-ProRule" id="PRU00433"/>
    </source>
</evidence>
<feature type="compositionally biased region" description="Acidic residues" evidence="18">
    <location>
        <begin position="351"/>
        <end position="363"/>
    </location>
</feature>
<dbReference type="PROSITE" id="PS50857">
    <property type="entry name" value="COX2_CUA"/>
    <property type="match status" value="1"/>
</dbReference>
<dbReference type="InterPro" id="IPR001505">
    <property type="entry name" value="Copper_CuA"/>
</dbReference>
<evidence type="ECO:0000256" key="10">
    <source>
        <dbReference type="ARBA" id="ARBA00022989"/>
    </source>
</evidence>
<dbReference type="PANTHER" id="PTHR22888:SF9">
    <property type="entry name" value="CYTOCHROME C OXIDASE SUBUNIT 2"/>
    <property type="match status" value="1"/>
</dbReference>
<evidence type="ECO:0000256" key="7">
    <source>
        <dbReference type="ARBA" id="ARBA00022723"/>
    </source>
</evidence>
<feature type="domain" description="Cytochrome oxidase subunit II copper A binding" evidence="20">
    <location>
        <begin position="107"/>
        <end position="222"/>
    </location>
</feature>
<dbReference type="PROSITE" id="PS50999">
    <property type="entry name" value="COX2_TM"/>
    <property type="match status" value="1"/>
</dbReference>
<dbReference type="InterPro" id="IPR002429">
    <property type="entry name" value="CcO_II-like_C"/>
</dbReference>
<dbReference type="SUPFAM" id="SSF81464">
    <property type="entry name" value="Cytochrome c oxidase subunit II-like, transmembrane region"/>
    <property type="match status" value="1"/>
</dbReference>
<dbReference type="Pfam" id="PF02790">
    <property type="entry name" value="COX2_TM"/>
    <property type="match status" value="1"/>
</dbReference>
<comment type="subcellular location">
    <subcellularLocation>
        <location evidence="16">Cell membrane</location>
        <topology evidence="16">Multi-pass membrane protein</topology>
    </subcellularLocation>
    <subcellularLocation>
        <location evidence="1">Membrane</location>
        <topology evidence="1">Multi-pass membrane protein</topology>
    </subcellularLocation>
</comment>
<feature type="domain" description="Cytochrome c" evidence="22">
    <location>
        <begin position="231"/>
        <end position="327"/>
    </location>
</feature>
<keyword evidence="5 16" id="KW-0679">Respiratory chain</keyword>
<dbReference type="GO" id="GO:0016491">
    <property type="term" value="F:oxidoreductase activity"/>
    <property type="evidence" value="ECO:0007669"/>
    <property type="project" value="UniProtKB-KW"/>
</dbReference>
<organism evidence="23 24">
    <name type="scientific">Calycomorphotria hydatis</name>
    <dbReference type="NCBI Taxonomy" id="2528027"/>
    <lineage>
        <taxon>Bacteria</taxon>
        <taxon>Pseudomonadati</taxon>
        <taxon>Planctomycetota</taxon>
        <taxon>Planctomycetia</taxon>
        <taxon>Planctomycetales</taxon>
        <taxon>Planctomycetaceae</taxon>
        <taxon>Calycomorphotria</taxon>
    </lineage>
</organism>
<evidence type="ECO:0000256" key="16">
    <source>
        <dbReference type="RuleBase" id="RU000456"/>
    </source>
</evidence>
<dbReference type="Pfam" id="PF00034">
    <property type="entry name" value="Cytochrom_C"/>
    <property type="match status" value="1"/>
</dbReference>
<dbReference type="EMBL" id="CP036316">
    <property type="protein sequence ID" value="QDT64837.1"/>
    <property type="molecule type" value="Genomic_DNA"/>
</dbReference>
<keyword evidence="7 15" id="KW-0479">Metal-binding</keyword>
<keyword evidence="4 15" id="KW-0349">Heme</keyword>
<evidence type="ECO:0000256" key="17">
    <source>
        <dbReference type="RuleBase" id="RU004024"/>
    </source>
</evidence>
<feature type="region of interest" description="Disordered" evidence="18">
    <location>
        <begin position="336"/>
        <end position="396"/>
    </location>
</feature>
<keyword evidence="23" id="KW-0560">Oxidoreductase</keyword>
<keyword evidence="13 19" id="KW-0472">Membrane</keyword>
<keyword evidence="12 17" id="KW-0186">Copper</keyword>
<dbReference type="PANTHER" id="PTHR22888">
    <property type="entry name" value="CYTOCHROME C OXIDASE, SUBUNIT II"/>
    <property type="match status" value="1"/>
</dbReference>
<dbReference type="Proteomes" id="UP000319976">
    <property type="component" value="Chromosome"/>
</dbReference>
<proteinExistence type="inferred from homology"/>
<evidence type="ECO:0000256" key="4">
    <source>
        <dbReference type="ARBA" id="ARBA00022617"/>
    </source>
</evidence>
<comment type="cofactor">
    <cofactor evidence="17">
        <name>Cu cation</name>
        <dbReference type="ChEBI" id="CHEBI:23378"/>
    </cofactor>
    <text evidence="17">Binds a copper A center.</text>
</comment>
<protein>
    <recommendedName>
        <fullName evidence="17">Cytochrome c oxidase subunit 2</fullName>
        <ecNumber evidence="17">7.1.1.9</ecNumber>
    </recommendedName>
</protein>
<keyword evidence="6 16" id="KW-0812">Transmembrane</keyword>
<evidence type="ECO:0000256" key="1">
    <source>
        <dbReference type="ARBA" id="ARBA00004141"/>
    </source>
</evidence>
<keyword evidence="24" id="KW-1185">Reference proteome</keyword>
<evidence type="ECO:0000256" key="8">
    <source>
        <dbReference type="ARBA" id="ARBA00022967"/>
    </source>
</evidence>
<accession>A0A517T8Z1</accession>